<sequence length="133" mass="14250">MTLPGAENVDDGALLQMILQEDTDRTTVELSGELDRFNAPRLADLFEALADRRVRHVDVDMAQVSFIDVGGLRTLAQAFHLAAGRGATLALRRPSPQTVWLIRATATTALLFGDAPPADGAVWSPPRTSSAPS</sequence>
<organism evidence="2 3">
    <name type="scientific">Actinoplanes palleronii</name>
    <dbReference type="NCBI Taxonomy" id="113570"/>
    <lineage>
        <taxon>Bacteria</taxon>
        <taxon>Bacillati</taxon>
        <taxon>Actinomycetota</taxon>
        <taxon>Actinomycetes</taxon>
        <taxon>Micromonosporales</taxon>
        <taxon>Micromonosporaceae</taxon>
        <taxon>Actinoplanes</taxon>
    </lineage>
</organism>
<evidence type="ECO:0000313" key="2">
    <source>
        <dbReference type="EMBL" id="GIE72482.1"/>
    </source>
</evidence>
<dbReference type="EMBL" id="BOMS01000146">
    <property type="protein sequence ID" value="GIE72482.1"/>
    <property type="molecule type" value="Genomic_DNA"/>
</dbReference>
<gene>
    <name evidence="2" type="ORF">Apa02nite_085900</name>
</gene>
<dbReference type="Pfam" id="PF13466">
    <property type="entry name" value="STAS_2"/>
    <property type="match status" value="1"/>
</dbReference>
<accession>A0ABQ4BP83</accession>
<keyword evidence="3" id="KW-1185">Reference proteome</keyword>
<dbReference type="InterPro" id="IPR002645">
    <property type="entry name" value="STAS_dom"/>
</dbReference>
<dbReference type="Gene3D" id="3.30.750.24">
    <property type="entry name" value="STAS domain"/>
    <property type="match status" value="1"/>
</dbReference>
<evidence type="ECO:0000313" key="3">
    <source>
        <dbReference type="Proteomes" id="UP000624709"/>
    </source>
</evidence>
<proteinExistence type="predicted"/>
<reference evidence="2 3" key="1">
    <citation type="submission" date="2021-01" db="EMBL/GenBank/DDBJ databases">
        <title>Whole genome shotgun sequence of Actinoplanes palleronii NBRC 14916.</title>
        <authorList>
            <person name="Komaki H."/>
            <person name="Tamura T."/>
        </authorList>
    </citation>
    <scope>NUCLEOTIDE SEQUENCE [LARGE SCALE GENOMIC DNA]</scope>
    <source>
        <strain evidence="2 3">NBRC 14916</strain>
    </source>
</reference>
<dbReference type="RefSeq" id="WP_203830192.1">
    <property type="nucleotide sequence ID" value="NZ_BAAATY010000051.1"/>
</dbReference>
<dbReference type="PROSITE" id="PS50801">
    <property type="entry name" value="STAS"/>
    <property type="match status" value="1"/>
</dbReference>
<comment type="caution">
    <text evidence="2">The sequence shown here is derived from an EMBL/GenBank/DDBJ whole genome shotgun (WGS) entry which is preliminary data.</text>
</comment>
<name>A0ABQ4BP83_9ACTN</name>
<dbReference type="InterPro" id="IPR058548">
    <property type="entry name" value="MlaB-like_STAS"/>
</dbReference>
<dbReference type="SUPFAM" id="SSF52091">
    <property type="entry name" value="SpoIIaa-like"/>
    <property type="match status" value="1"/>
</dbReference>
<dbReference type="CDD" id="cd07043">
    <property type="entry name" value="STAS_anti-anti-sigma_factors"/>
    <property type="match status" value="1"/>
</dbReference>
<dbReference type="InterPro" id="IPR036513">
    <property type="entry name" value="STAS_dom_sf"/>
</dbReference>
<feature type="domain" description="STAS" evidence="1">
    <location>
        <begin position="15"/>
        <end position="99"/>
    </location>
</feature>
<dbReference type="Proteomes" id="UP000624709">
    <property type="component" value="Unassembled WGS sequence"/>
</dbReference>
<protein>
    <recommendedName>
        <fullName evidence="1">STAS domain-containing protein</fullName>
    </recommendedName>
</protein>
<evidence type="ECO:0000259" key="1">
    <source>
        <dbReference type="PROSITE" id="PS50801"/>
    </source>
</evidence>